<dbReference type="Pfam" id="PF13426">
    <property type="entry name" value="PAS_9"/>
    <property type="match status" value="3"/>
</dbReference>
<feature type="domain" description="PAS" evidence="17">
    <location>
        <begin position="983"/>
        <end position="1054"/>
    </location>
</feature>
<dbReference type="InterPro" id="IPR035965">
    <property type="entry name" value="PAS-like_dom_sf"/>
</dbReference>
<dbReference type="RefSeq" id="WP_070395336.1">
    <property type="nucleotide sequence ID" value="NZ_CP017599.1"/>
</dbReference>
<dbReference type="PRINTS" id="PR00344">
    <property type="entry name" value="BCTRLSENSOR"/>
</dbReference>
<dbReference type="SUPFAM" id="SSF55785">
    <property type="entry name" value="PYP-like sensor domain (PAS domain)"/>
    <property type="match status" value="4"/>
</dbReference>
<dbReference type="Pfam" id="PF02518">
    <property type="entry name" value="HATPase_c"/>
    <property type="match status" value="1"/>
</dbReference>
<dbReference type="PROSITE" id="PS50113">
    <property type="entry name" value="PAC"/>
    <property type="match status" value="4"/>
</dbReference>
<evidence type="ECO:0000256" key="11">
    <source>
        <dbReference type="ARBA" id="ARBA00022989"/>
    </source>
</evidence>
<dbReference type="NCBIfam" id="TIGR00229">
    <property type="entry name" value="sensory_box"/>
    <property type="match status" value="2"/>
</dbReference>
<feature type="domain" description="PAS" evidence="17">
    <location>
        <begin position="376"/>
        <end position="414"/>
    </location>
</feature>
<feature type="transmembrane region" description="Helical" evidence="15">
    <location>
        <begin position="124"/>
        <end position="144"/>
    </location>
</feature>
<evidence type="ECO:0000256" key="14">
    <source>
        <dbReference type="SAM" id="Coils"/>
    </source>
</evidence>
<dbReference type="InterPro" id="IPR003661">
    <property type="entry name" value="HisK_dim/P_dom"/>
</dbReference>
<evidence type="ECO:0000256" key="3">
    <source>
        <dbReference type="ARBA" id="ARBA00012438"/>
    </source>
</evidence>
<feature type="domain" description="PAC" evidence="18">
    <location>
        <begin position="931"/>
        <end position="982"/>
    </location>
</feature>
<dbReference type="InterPro" id="IPR004358">
    <property type="entry name" value="Sig_transdc_His_kin-like_C"/>
</dbReference>
<dbReference type="SMART" id="SM00388">
    <property type="entry name" value="HisKA"/>
    <property type="match status" value="1"/>
</dbReference>
<evidence type="ECO:0000259" key="16">
    <source>
        <dbReference type="PROSITE" id="PS50109"/>
    </source>
</evidence>
<evidence type="ECO:0000256" key="6">
    <source>
        <dbReference type="ARBA" id="ARBA00022679"/>
    </source>
</evidence>
<evidence type="ECO:0000313" key="20">
    <source>
        <dbReference type="Proteomes" id="UP000177870"/>
    </source>
</evidence>
<evidence type="ECO:0000256" key="13">
    <source>
        <dbReference type="ARBA" id="ARBA00023136"/>
    </source>
</evidence>
<dbReference type="InterPro" id="IPR029016">
    <property type="entry name" value="GAF-like_dom_sf"/>
</dbReference>
<dbReference type="Proteomes" id="UP000177870">
    <property type="component" value="Chromosome"/>
</dbReference>
<sequence length="1518" mass="170873">MIFIAKGFWQHSTNVGLLTLVYLGLANLVHGWIGGNTLVPPVWSPAGITQATVLLLREHLWWLPEHQGVLPSVSWGEFFWTVSPQRFWPVSGITALGYILSVFLSIGLARLWQLRPSLERRRDVLGFLGVSMLATLIAPTVTLTNLHLSGEFDGRNFGGMWWQWWLGDLMVVLVVVPVFLVWCYLVKELKVGKLFAFGLWPRFRRRRRCANANAQRRLCRKRGQLAKVEKVEESSQTNLQLSNQQPSTPQASIKIKQFILAAIWLISLLTVSWGVFGSDIAPEMATYPLAWLTFPWLIWAALQFGQRLTSLGCLMVSSIAIVGTSLGTGPFVASTGDLSEALPLLQVFMILMATIALFLAATTSERNAAAELLRLSEAKYRSIFENALEGICQTTPDGHYISANPSLARIYGYQSSAELVASVTDIAHQLYVDPQRRADLLLQLQEDGVVSGFEAQIYQKDGAIIWISKNVRAIHDSSKFLLYYEATVEDITERKQAQEALRHQNERLEHQFQERTATLRQLNRQLIAEVLEHKRIEDALRESEERFALAIQANTNGLFEINLKTYDHYYSPQFLSLIGYPLDQDGPTINELLALIHIEDIDEVKAILDNLCAGRSSQRCSAVLGETPMSDCIKKWKQKFRLLRTDGSISWILSTGLVIKDHNGEVVRLVGTFTDITDSQRVKALLAGQNRILEMITQWEKLPDVLDRLARLIEEQLPKIRCAFLLVDKNGVNLHHTAAPSLPESYIQAIDGMVIGPYMACCGTAAYWREPVMVKDIATHPLCRNIRDFALSHNLRGCWSIPILSTQGTVLGTFTIYYTEPHTPNPEEQELADKATQLARIAIERSVAQDDVLRTNAMLKAQQEAAIDGILVVDENFRVVSYNHRFCDLWQTPEQLFQANDIKELLKQLSSQLKHPEEFLAQVDYLQAHPKTTNYDELLMKDERIFDFYSAPVLTSGGDYYGRIFCNRDITERKLSEAKLRQAEQKYRKLVESAGDAILMADAETGIILEANQMAEQMLGRGRDEIIGLHQSQIIPRERFKAYSQIFQQHVEAGGVFQVELELLHQVGTTVPVEVSATTLELQGKTVVQGIFRDISDRKQAEQALKQAKVDAEVANRAKSEFLANMSHELRTPLNGILGYAQILQEEPQLSATHKEQLSIIQQSGQHLLTLLNDILDLSKIEARKMELDVRDFQFPKFLEGIVEIVVISAKQKNISFRYEFLSPLPEFVKGDEIRLRQVLMNLLGNAVKFTDTGEVTFKVGYLGCSELNVDRFNLVRVSAGSAEGHAFAVGDAEAWPKGQGCQDNLPYGNAQGEQPKNRQALTEKQGTQKMRFVIADTGIGIPPKQLAEIFLPFHQVGNTDRQVNGTGLGLSISKRLAELMGSELKVKSTVGQGSIFWLDLDLPEVSEEQQGGQGILESTKEEKAEDVMPVAPSPDQISVLYELAIMGDIRGIQEEANLIEQLDDKFIPFSQKLRQLSKGFKERQILEFVRKYMDTKDREAHRIKSKDLKTPDKVSKK</sequence>
<dbReference type="EC" id="2.7.13.3" evidence="3"/>
<dbReference type="SUPFAM" id="SSF55874">
    <property type="entry name" value="ATPase domain of HSP90 chaperone/DNA topoisomerase II/histidine kinase"/>
    <property type="match status" value="1"/>
</dbReference>
<evidence type="ECO:0000256" key="1">
    <source>
        <dbReference type="ARBA" id="ARBA00000085"/>
    </source>
</evidence>
<dbReference type="EMBL" id="CP017599">
    <property type="protein sequence ID" value="AOX02943.1"/>
    <property type="molecule type" value="Genomic_DNA"/>
</dbReference>
<organism evidence="19 20">
    <name type="scientific">Moorena producens PAL-8-15-08-1</name>
    <dbReference type="NCBI Taxonomy" id="1458985"/>
    <lineage>
        <taxon>Bacteria</taxon>
        <taxon>Bacillati</taxon>
        <taxon>Cyanobacteriota</taxon>
        <taxon>Cyanophyceae</taxon>
        <taxon>Coleofasciculales</taxon>
        <taxon>Coleofasciculaceae</taxon>
        <taxon>Moorena</taxon>
    </lineage>
</organism>
<dbReference type="Pfam" id="PF00512">
    <property type="entry name" value="HisKA"/>
    <property type="match status" value="1"/>
</dbReference>
<feature type="coiled-coil region" evidence="14">
    <location>
        <begin position="491"/>
        <end position="525"/>
    </location>
</feature>
<dbReference type="InterPro" id="IPR036097">
    <property type="entry name" value="HisK_dim/P_sf"/>
</dbReference>
<dbReference type="InterPro" id="IPR013655">
    <property type="entry name" value="PAS_fold_3"/>
</dbReference>
<dbReference type="Pfam" id="PF08447">
    <property type="entry name" value="PAS_3"/>
    <property type="match status" value="1"/>
</dbReference>
<dbReference type="InterPro" id="IPR036890">
    <property type="entry name" value="HATPase_C_sf"/>
</dbReference>
<evidence type="ECO:0000256" key="12">
    <source>
        <dbReference type="ARBA" id="ARBA00023012"/>
    </source>
</evidence>
<dbReference type="GO" id="GO:0005524">
    <property type="term" value="F:ATP binding"/>
    <property type="evidence" value="ECO:0007669"/>
    <property type="project" value="UniProtKB-KW"/>
</dbReference>
<evidence type="ECO:0000256" key="8">
    <source>
        <dbReference type="ARBA" id="ARBA00022741"/>
    </source>
</evidence>
<dbReference type="InterPro" id="IPR007895">
    <property type="entry name" value="MASE1"/>
</dbReference>
<keyword evidence="4" id="KW-1003">Cell membrane</keyword>
<gene>
    <name evidence="19" type="ORF">BJP34_29005</name>
</gene>
<evidence type="ECO:0000256" key="7">
    <source>
        <dbReference type="ARBA" id="ARBA00022692"/>
    </source>
</evidence>
<dbReference type="SMART" id="SM00387">
    <property type="entry name" value="HATPase_c"/>
    <property type="match status" value="1"/>
</dbReference>
<dbReference type="Pfam" id="PF13185">
    <property type="entry name" value="GAF_2"/>
    <property type="match status" value="1"/>
</dbReference>
<dbReference type="CDD" id="cd00130">
    <property type="entry name" value="PAS"/>
    <property type="match status" value="3"/>
</dbReference>
<evidence type="ECO:0000256" key="10">
    <source>
        <dbReference type="ARBA" id="ARBA00022840"/>
    </source>
</evidence>
<feature type="transmembrane region" description="Helical" evidence="15">
    <location>
        <begin position="311"/>
        <end position="332"/>
    </location>
</feature>
<keyword evidence="11 15" id="KW-1133">Transmembrane helix</keyword>
<evidence type="ECO:0000256" key="2">
    <source>
        <dbReference type="ARBA" id="ARBA00004651"/>
    </source>
</evidence>
<dbReference type="Gene3D" id="3.30.450.20">
    <property type="entry name" value="PAS domain"/>
    <property type="match status" value="4"/>
</dbReference>
<feature type="transmembrane region" description="Helical" evidence="15">
    <location>
        <begin position="87"/>
        <end position="112"/>
    </location>
</feature>
<dbReference type="InterPro" id="IPR000700">
    <property type="entry name" value="PAS-assoc_C"/>
</dbReference>
<dbReference type="CDD" id="cd00082">
    <property type="entry name" value="HisKA"/>
    <property type="match status" value="1"/>
</dbReference>
<keyword evidence="12" id="KW-0902">Two-component regulatory system</keyword>
<evidence type="ECO:0000256" key="9">
    <source>
        <dbReference type="ARBA" id="ARBA00022777"/>
    </source>
</evidence>
<evidence type="ECO:0000256" key="5">
    <source>
        <dbReference type="ARBA" id="ARBA00022553"/>
    </source>
</evidence>
<dbReference type="InterPro" id="IPR001610">
    <property type="entry name" value="PAC"/>
</dbReference>
<dbReference type="InterPro" id="IPR003594">
    <property type="entry name" value="HATPase_dom"/>
</dbReference>
<feature type="domain" description="PAC" evidence="18">
    <location>
        <begin position="636"/>
        <end position="688"/>
    </location>
</feature>
<keyword evidence="7 15" id="KW-0812">Transmembrane</keyword>
<feature type="domain" description="PAC" evidence="18">
    <location>
        <begin position="451"/>
        <end position="503"/>
    </location>
</feature>
<dbReference type="OrthoDB" id="5522855at2"/>
<dbReference type="Gene3D" id="3.30.450.40">
    <property type="match status" value="1"/>
</dbReference>
<evidence type="ECO:0000256" key="4">
    <source>
        <dbReference type="ARBA" id="ARBA00022475"/>
    </source>
</evidence>
<keyword evidence="6" id="KW-0808">Transferase</keyword>
<keyword evidence="8" id="KW-0547">Nucleotide-binding</keyword>
<reference evidence="20" key="1">
    <citation type="submission" date="2016-10" db="EMBL/GenBank/DDBJ databases">
        <title>Comparative genomics uncovers the prolific and rare metabolic potential of the cyanobacterial genus Moorea.</title>
        <authorList>
            <person name="Leao T."/>
            <person name="Castelao G."/>
            <person name="Korobeynikov A."/>
            <person name="Monroe E.A."/>
            <person name="Podell S."/>
            <person name="Glukhov E."/>
            <person name="Allen E."/>
            <person name="Gerwick W.H."/>
            <person name="Gerwick L."/>
        </authorList>
    </citation>
    <scope>NUCLEOTIDE SEQUENCE [LARGE SCALE GENOMIC DNA]</scope>
    <source>
        <strain evidence="20">PAL-8-15-08-1</strain>
    </source>
</reference>
<dbReference type="STRING" id="1458985.BJP34_29005"/>
<dbReference type="PANTHER" id="PTHR43047">
    <property type="entry name" value="TWO-COMPONENT HISTIDINE PROTEIN KINASE"/>
    <property type="match status" value="1"/>
</dbReference>
<keyword evidence="13 15" id="KW-0472">Membrane</keyword>
<evidence type="ECO:0000256" key="15">
    <source>
        <dbReference type="SAM" id="Phobius"/>
    </source>
</evidence>
<dbReference type="InterPro" id="IPR005467">
    <property type="entry name" value="His_kinase_dom"/>
</dbReference>
<feature type="domain" description="PAC" evidence="18">
    <location>
        <begin position="1057"/>
        <end position="1107"/>
    </location>
</feature>
<feature type="domain" description="Histidine kinase" evidence="16">
    <location>
        <begin position="1125"/>
        <end position="1405"/>
    </location>
</feature>
<feature type="transmembrane region" description="Helical" evidence="15">
    <location>
        <begin position="344"/>
        <end position="364"/>
    </location>
</feature>
<dbReference type="SUPFAM" id="SSF55781">
    <property type="entry name" value="GAF domain-like"/>
    <property type="match status" value="1"/>
</dbReference>
<accession>A0A1D8TZE7</accession>
<evidence type="ECO:0000313" key="19">
    <source>
        <dbReference type="EMBL" id="AOX02943.1"/>
    </source>
</evidence>
<evidence type="ECO:0000259" key="17">
    <source>
        <dbReference type="PROSITE" id="PS50112"/>
    </source>
</evidence>
<dbReference type="InterPro" id="IPR003018">
    <property type="entry name" value="GAF"/>
</dbReference>
<dbReference type="FunFam" id="1.10.287.130:FF:000038">
    <property type="entry name" value="Sensory transduction histidine kinase"/>
    <property type="match status" value="1"/>
</dbReference>
<keyword evidence="5" id="KW-0597">Phosphoprotein</keyword>
<proteinExistence type="predicted"/>
<dbReference type="Gene3D" id="1.10.287.130">
    <property type="match status" value="1"/>
</dbReference>
<dbReference type="Gene3D" id="3.30.565.10">
    <property type="entry name" value="Histidine kinase-like ATPase, C-terminal domain"/>
    <property type="match status" value="1"/>
</dbReference>
<feature type="domain" description="PAS" evidence="17">
    <location>
        <begin position="543"/>
        <end position="615"/>
    </location>
</feature>
<protein>
    <recommendedName>
        <fullName evidence="3">histidine kinase</fullName>
        <ecNumber evidence="3">2.7.13.3</ecNumber>
    </recommendedName>
</protein>
<feature type="transmembrane region" description="Helical" evidence="15">
    <location>
        <begin position="258"/>
        <end position="276"/>
    </location>
</feature>
<comment type="catalytic activity">
    <reaction evidence="1">
        <text>ATP + protein L-histidine = ADP + protein N-phospho-L-histidine.</text>
        <dbReference type="EC" id="2.7.13.3"/>
    </reaction>
</comment>
<keyword evidence="10" id="KW-0067">ATP-binding</keyword>
<comment type="subcellular location">
    <subcellularLocation>
        <location evidence="2">Cell membrane</location>
        <topology evidence="2">Multi-pass membrane protein</topology>
    </subcellularLocation>
</comment>
<dbReference type="SUPFAM" id="SSF47384">
    <property type="entry name" value="Homodimeric domain of signal transducing histidine kinase"/>
    <property type="match status" value="1"/>
</dbReference>
<name>A0A1D8TZE7_9CYAN</name>
<dbReference type="InterPro" id="IPR000014">
    <property type="entry name" value="PAS"/>
</dbReference>
<keyword evidence="9" id="KW-0418">Kinase</keyword>
<dbReference type="GO" id="GO:0005886">
    <property type="term" value="C:plasma membrane"/>
    <property type="evidence" value="ECO:0007669"/>
    <property type="project" value="UniProtKB-SubCell"/>
</dbReference>
<dbReference type="SMART" id="SM00086">
    <property type="entry name" value="PAC"/>
    <property type="match status" value="3"/>
</dbReference>
<evidence type="ECO:0000259" key="18">
    <source>
        <dbReference type="PROSITE" id="PS50113"/>
    </source>
</evidence>
<feature type="transmembrane region" description="Helical" evidence="15">
    <location>
        <begin position="164"/>
        <end position="185"/>
    </location>
</feature>
<dbReference type="SMART" id="SM00065">
    <property type="entry name" value="GAF"/>
    <property type="match status" value="1"/>
</dbReference>
<dbReference type="CDD" id="cd16922">
    <property type="entry name" value="HATPase_EvgS-ArcB-TorS-like"/>
    <property type="match status" value="1"/>
</dbReference>
<dbReference type="GO" id="GO:0000155">
    <property type="term" value="F:phosphorelay sensor kinase activity"/>
    <property type="evidence" value="ECO:0007669"/>
    <property type="project" value="InterPro"/>
</dbReference>
<dbReference type="PROSITE" id="PS50109">
    <property type="entry name" value="HIS_KIN"/>
    <property type="match status" value="1"/>
</dbReference>
<keyword evidence="14" id="KW-0175">Coiled coil</keyword>
<dbReference type="KEGG" id="mpro:BJP34_29005"/>
<dbReference type="SMART" id="SM00091">
    <property type="entry name" value="PAS"/>
    <property type="match status" value="4"/>
</dbReference>
<dbReference type="Pfam" id="PF05231">
    <property type="entry name" value="MASE1"/>
    <property type="match status" value="1"/>
</dbReference>
<dbReference type="PROSITE" id="PS50112">
    <property type="entry name" value="PAS"/>
    <property type="match status" value="3"/>
</dbReference>